<dbReference type="SMART" id="SM00382">
    <property type="entry name" value="AAA"/>
    <property type="match status" value="1"/>
</dbReference>
<feature type="transmembrane region" description="Helical" evidence="11">
    <location>
        <begin position="12"/>
        <end position="31"/>
    </location>
</feature>
<feature type="compositionally biased region" description="Acidic residues" evidence="12">
    <location>
        <begin position="553"/>
        <end position="573"/>
    </location>
</feature>
<evidence type="ECO:0000256" key="12">
    <source>
        <dbReference type="SAM" id="MobiDB-lite"/>
    </source>
</evidence>
<dbReference type="InterPro" id="IPR013563">
    <property type="entry name" value="Oligopep_ABC_C"/>
</dbReference>
<evidence type="ECO:0000256" key="5">
    <source>
        <dbReference type="ARBA" id="ARBA00022475"/>
    </source>
</evidence>
<keyword evidence="16" id="KW-1185">Reference proteome</keyword>
<dbReference type="InterPro" id="IPR027417">
    <property type="entry name" value="P-loop_NTPase"/>
</dbReference>
<dbReference type="InterPro" id="IPR035906">
    <property type="entry name" value="MetI-like_sf"/>
</dbReference>
<feature type="transmembrane region" description="Helical" evidence="11">
    <location>
        <begin position="134"/>
        <end position="152"/>
    </location>
</feature>
<proteinExistence type="inferred from homology"/>
<dbReference type="RefSeq" id="WP_359211036.1">
    <property type="nucleotide sequence ID" value="NZ_JBEZAM010000033.1"/>
</dbReference>
<feature type="transmembrane region" description="Helical" evidence="11">
    <location>
        <begin position="108"/>
        <end position="128"/>
    </location>
</feature>
<reference evidence="15 16" key="1">
    <citation type="submission" date="2024-06" db="EMBL/GenBank/DDBJ databases">
        <title>The Natural Products Discovery Center: Release of the First 8490 Sequenced Strains for Exploring Actinobacteria Biosynthetic Diversity.</title>
        <authorList>
            <person name="Kalkreuter E."/>
            <person name="Kautsar S.A."/>
            <person name="Yang D."/>
            <person name="Bader C.D."/>
            <person name="Teijaro C.N."/>
            <person name="Fluegel L."/>
            <person name="Davis C.M."/>
            <person name="Simpson J.R."/>
            <person name="Lauterbach L."/>
            <person name="Steele A.D."/>
            <person name="Gui C."/>
            <person name="Meng S."/>
            <person name="Li G."/>
            <person name="Viehrig K."/>
            <person name="Ye F."/>
            <person name="Su P."/>
            <person name="Kiefer A.F."/>
            <person name="Nichols A."/>
            <person name="Cepeda A.J."/>
            <person name="Yan W."/>
            <person name="Fan B."/>
            <person name="Jiang Y."/>
            <person name="Adhikari A."/>
            <person name="Zheng C.-J."/>
            <person name="Schuster L."/>
            <person name="Cowan T.M."/>
            <person name="Smanski M.J."/>
            <person name="Chevrette M.G."/>
            <person name="De Carvalho L.P.S."/>
            <person name="Shen B."/>
        </authorList>
    </citation>
    <scope>NUCLEOTIDE SEQUENCE [LARGE SCALE GENOMIC DNA]</scope>
    <source>
        <strain evidence="15 16">NPDC045705</strain>
    </source>
</reference>
<feature type="transmembrane region" description="Helical" evidence="11">
    <location>
        <begin position="240"/>
        <end position="265"/>
    </location>
</feature>
<dbReference type="EMBL" id="JBEZAM010000033">
    <property type="protein sequence ID" value="MEU7295900.1"/>
    <property type="molecule type" value="Genomic_DNA"/>
</dbReference>
<dbReference type="Pfam" id="PF00528">
    <property type="entry name" value="BPD_transp_1"/>
    <property type="match status" value="1"/>
</dbReference>
<keyword evidence="4 11" id="KW-0813">Transport</keyword>
<feature type="transmembrane region" description="Helical" evidence="11">
    <location>
        <begin position="75"/>
        <end position="96"/>
    </location>
</feature>
<dbReference type="CDD" id="cd06261">
    <property type="entry name" value="TM_PBP2"/>
    <property type="match status" value="1"/>
</dbReference>
<sequence length="644" mass="66871">MRRVRWNTPLVVALSGLGLIALLGIVAPFLWEERATALGGAARAHPSGAHWLGTDALGRDVLARTLVATRLTLEMTLAATALAAGAGSLLGTVVWVSGRRVRELGLRLIDVMISYPALILALVIATVLGTGPTASVLAIGLGGAPAFARLTANMAASVAQRDFVTQARLMGVPPSRLLARHLLPNISGPLLVLLSVAFANVLVALSGLSFLGVGVQSPDYDWGALLNSGLEALYTNPAEAIGPAIAITVTGVLAGFVGDGLATALDPRAGGKKARARRSAVEVSASSHRAPVDALVTVDNLVVALPDGTRLVDDVSFHVMPGEILGLVGESGSGKSLTAMSVARLLPEGLSAHAAELTLDDLDLTGSEADPRRLATEIGIVFQDPSASFNPALKVGGQLTETLRVHQGVRGREARGRAVEALEQVRIENPARVVKQYPHELSGGMRQRAMIAAAILPGPRLVVADEPTTALDVTVQAEVLDLLKDINSTRGTSMLFISHDIGVIGTVCHRVVVMYAGRVVEELSAADLRAGRARHPYTKALLAASPRLQGTDADVDADTDTDTDTDTDADTDTATDAASDAHTVVERAPLATIPGRPPAPADRPAGCAFADRCPVVLDGLCGTERPPMADAVACHAVRQEVQSA</sequence>
<evidence type="ECO:0000256" key="8">
    <source>
        <dbReference type="ARBA" id="ARBA00022840"/>
    </source>
</evidence>
<dbReference type="InterPro" id="IPR003439">
    <property type="entry name" value="ABC_transporter-like_ATP-bd"/>
</dbReference>
<accession>A0ABV3D0A6</accession>
<keyword evidence="5" id="KW-1003">Cell membrane</keyword>
<dbReference type="PANTHER" id="PTHR43297">
    <property type="entry name" value="OLIGOPEPTIDE TRANSPORT ATP-BINDING PROTEIN APPD"/>
    <property type="match status" value="1"/>
</dbReference>
<evidence type="ECO:0000256" key="4">
    <source>
        <dbReference type="ARBA" id="ARBA00022448"/>
    </source>
</evidence>
<evidence type="ECO:0000256" key="9">
    <source>
        <dbReference type="ARBA" id="ARBA00022989"/>
    </source>
</evidence>
<keyword evidence="8" id="KW-0067">ATP-binding</keyword>
<dbReference type="InterPro" id="IPR050388">
    <property type="entry name" value="ABC_Ni/Peptide_Import"/>
</dbReference>
<organism evidence="15 16">
    <name type="scientific">Streptomyces exfoliatus</name>
    <name type="common">Streptomyces hydrogenans</name>
    <dbReference type="NCBI Taxonomy" id="1905"/>
    <lineage>
        <taxon>Bacteria</taxon>
        <taxon>Bacillati</taxon>
        <taxon>Actinomycetota</taxon>
        <taxon>Actinomycetes</taxon>
        <taxon>Kitasatosporales</taxon>
        <taxon>Streptomycetaceae</taxon>
        <taxon>Streptomyces</taxon>
    </lineage>
</organism>
<evidence type="ECO:0000256" key="3">
    <source>
        <dbReference type="ARBA" id="ARBA00005417"/>
    </source>
</evidence>
<dbReference type="CDD" id="cd03257">
    <property type="entry name" value="ABC_NikE_OppD_transporters"/>
    <property type="match status" value="1"/>
</dbReference>
<dbReference type="PANTHER" id="PTHR43297:SF2">
    <property type="entry name" value="DIPEPTIDE TRANSPORT ATP-BINDING PROTEIN DPPD"/>
    <property type="match status" value="1"/>
</dbReference>
<evidence type="ECO:0000256" key="11">
    <source>
        <dbReference type="RuleBase" id="RU363032"/>
    </source>
</evidence>
<comment type="subcellular location">
    <subcellularLocation>
        <location evidence="11">Cell membrane</location>
        <topology evidence="11">Multi-pass membrane protein</topology>
    </subcellularLocation>
    <subcellularLocation>
        <location evidence="2">Cell membrane</location>
        <topology evidence="2">Peripheral membrane protein</topology>
    </subcellularLocation>
    <subcellularLocation>
        <location evidence="1">Membrane</location>
        <topology evidence="1">Multi-pass membrane protein</topology>
    </subcellularLocation>
</comment>
<dbReference type="PROSITE" id="PS50893">
    <property type="entry name" value="ABC_TRANSPORTER_2"/>
    <property type="match status" value="1"/>
</dbReference>
<evidence type="ECO:0000256" key="7">
    <source>
        <dbReference type="ARBA" id="ARBA00022741"/>
    </source>
</evidence>
<dbReference type="InterPro" id="IPR017871">
    <property type="entry name" value="ABC_transporter-like_CS"/>
</dbReference>
<keyword evidence="10 11" id="KW-0472">Membrane</keyword>
<feature type="domain" description="ABC transporter" evidence="13">
    <location>
        <begin position="296"/>
        <end position="541"/>
    </location>
</feature>
<evidence type="ECO:0000313" key="15">
    <source>
        <dbReference type="EMBL" id="MEU7295900.1"/>
    </source>
</evidence>
<evidence type="ECO:0000256" key="1">
    <source>
        <dbReference type="ARBA" id="ARBA00004141"/>
    </source>
</evidence>
<keyword evidence="9 11" id="KW-1133">Transmembrane helix</keyword>
<name>A0ABV3D0A6_STREX</name>
<dbReference type="InterPro" id="IPR003593">
    <property type="entry name" value="AAA+_ATPase"/>
</dbReference>
<keyword evidence="6 11" id="KW-0812">Transmembrane</keyword>
<protein>
    <submittedName>
        <fullName evidence="15">Dipeptide/oligopeptide/nickel ABC transporter permease/ATP-binding protein</fullName>
    </submittedName>
</protein>
<dbReference type="PROSITE" id="PS00211">
    <property type="entry name" value="ABC_TRANSPORTER_1"/>
    <property type="match status" value="1"/>
</dbReference>
<dbReference type="Proteomes" id="UP001551210">
    <property type="component" value="Unassembled WGS sequence"/>
</dbReference>
<dbReference type="Pfam" id="PF00005">
    <property type="entry name" value="ABC_tran"/>
    <property type="match status" value="1"/>
</dbReference>
<dbReference type="PROSITE" id="PS50928">
    <property type="entry name" value="ABC_TM1"/>
    <property type="match status" value="1"/>
</dbReference>
<evidence type="ECO:0000259" key="14">
    <source>
        <dbReference type="PROSITE" id="PS50928"/>
    </source>
</evidence>
<dbReference type="Pfam" id="PF08352">
    <property type="entry name" value="oligo_HPY"/>
    <property type="match status" value="2"/>
</dbReference>
<dbReference type="SUPFAM" id="SSF161098">
    <property type="entry name" value="MetI-like"/>
    <property type="match status" value="1"/>
</dbReference>
<comment type="similarity">
    <text evidence="11">Belongs to the binding-protein-dependent transport system permease family.</text>
</comment>
<feature type="domain" description="ABC transmembrane type-1" evidence="14">
    <location>
        <begin position="69"/>
        <end position="258"/>
    </location>
</feature>
<feature type="transmembrane region" description="Helical" evidence="11">
    <location>
        <begin position="190"/>
        <end position="213"/>
    </location>
</feature>
<dbReference type="SUPFAM" id="SSF52540">
    <property type="entry name" value="P-loop containing nucleoside triphosphate hydrolases"/>
    <property type="match status" value="1"/>
</dbReference>
<feature type="region of interest" description="Disordered" evidence="12">
    <location>
        <begin position="551"/>
        <end position="602"/>
    </location>
</feature>
<dbReference type="InterPro" id="IPR000515">
    <property type="entry name" value="MetI-like"/>
</dbReference>
<comment type="caution">
    <text evidence="15">The sequence shown here is derived from an EMBL/GenBank/DDBJ whole genome shotgun (WGS) entry which is preliminary data.</text>
</comment>
<evidence type="ECO:0000259" key="13">
    <source>
        <dbReference type="PROSITE" id="PS50893"/>
    </source>
</evidence>
<evidence type="ECO:0000256" key="10">
    <source>
        <dbReference type="ARBA" id="ARBA00023136"/>
    </source>
</evidence>
<comment type="similarity">
    <text evidence="3">Belongs to the ABC transporter superfamily.</text>
</comment>
<keyword evidence="7" id="KW-0547">Nucleotide-binding</keyword>
<dbReference type="Gene3D" id="1.10.3720.10">
    <property type="entry name" value="MetI-like"/>
    <property type="match status" value="1"/>
</dbReference>
<evidence type="ECO:0000256" key="2">
    <source>
        <dbReference type="ARBA" id="ARBA00004202"/>
    </source>
</evidence>
<evidence type="ECO:0000256" key="6">
    <source>
        <dbReference type="ARBA" id="ARBA00022692"/>
    </source>
</evidence>
<dbReference type="Gene3D" id="3.40.50.300">
    <property type="entry name" value="P-loop containing nucleotide triphosphate hydrolases"/>
    <property type="match status" value="1"/>
</dbReference>
<evidence type="ECO:0000313" key="16">
    <source>
        <dbReference type="Proteomes" id="UP001551210"/>
    </source>
</evidence>
<gene>
    <name evidence="15" type="ORF">AB0A76_22225</name>
</gene>